<keyword evidence="2" id="KW-1185">Reference proteome</keyword>
<dbReference type="PANTHER" id="PTHR41317">
    <property type="entry name" value="PD-(D_E)XK NUCLEASE FAMILY TRANSPOSASE"/>
    <property type="match status" value="1"/>
</dbReference>
<dbReference type="Proteomes" id="UP000184731">
    <property type="component" value="Chromosome"/>
</dbReference>
<dbReference type="PANTHER" id="PTHR41317:SF1">
    <property type="entry name" value="PD-(D_E)XK NUCLEASE FAMILY TRANSPOSASE"/>
    <property type="match status" value="1"/>
</dbReference>
<sequence>MEQELDLLDVKIDYAFKRIFGENEDIFINFTNSILNQPHNKKIKSVQFLNTEVNQESAFDKESRFDVLAQLNDGSFVNMEMQMSYTSEYEKRCLYYWTKLYEQQMFKGDRYKNLQPAICINILNYKYFKEKENYITELRVVDIETKNIFTQDFQIFLIEVPKALKESYTELSKWMRFLKGASREEIFSMDNPFILKAQEKLEYLSQDFQARIQYNSRQKYLHDYMSDTASKFEEGMEKGINIGVEKGEYKNKLENAKNFLQLGVSIDIISKATGLTKEEIEKLA</sequence>
<dbReference type="EMBL" id="CP017834">
    <property type="protein sequence ID" value="APJ03930.1"/>
    <property type="molecule type" value="Genomic_DNA"/>
</dbReference>
<evidence type="ECO:0008006" key="3">
    <source>
        <dbReference type="Google" id="ProtNLM"/>
    </source>
</evidence>
<organism evidence="1 2">
    <name type="scientific">Silvanigrella aquatica</name>
    <dbReference type="NCBI Taxonomy" id="1915309"/>
    <lineage>
        <taxon>Bacteria</taxon>
        <taxon>Pseudomonadati</taxon>
        <taxon>Bdellovibrionota</taxon>
        <taxon>Oligoflexia</taxon>
        <taxon>Silvanigrellales</taxon>
        <taxon>Silvanigrellaceae</taxon>
        <taxon>Silvanigrella</taxon>
    </lineage>
</organism>
<dbReference type="RefSeq" id="WP_233231090.1">
    <property type="nucleotide sequence ID" value="NZ_CP017834.1"/>
</dbReference>
<reference evidence="1 2" key="1">
    <citation type="submission" date="2016-10" db="EMBL/GenBank/DDBJ databases">
        <title>Silvanigrella aquatica sp. nov., isolated from a freshwater lake located in the Black Forest, Germany, description of Silvanigrellaceae fam. nov., Silvanigrellales ord. nov., reclassification of the order Bdellovibrionales in the class Oligoflexia, reclassification of the families Bacteriovoracaceae and Halobacteriovoraceae in the new order Bacteriovoracales ord. nov., and reclassification of the family Pseudobacteriovoracaceae in the order Oligoflexiales.</title>
        <authorList>
            <person name="Hahn M.W."/>
            <person name="Schmidt J."/>
            <person name="Koll U."/>
            <person name="Rohde M."/>
            <person name="Verbag S."/>
            <person name="Pitt A."/>
            <person name="Nakai R."/>
            <person name="Naganuma T."/>
            <person name="Lang E."/>
        </authorList>
    </citation>
    <scope>NUCLEOTIDE SEQUENCE [LARGE SCALE GENOMIC DNA]</scope>
    <source>
        <strain evidence="1 2">MWH-Nonnen-W8red</strain>
    </source>
</reference>
<evidence type="ECO:0000313" key="1">
    <source>
        <dbReference type="EMBL" id="APJ03930.1"/>
    </source>
</evidence>
<dbReference type="NCBIfam" id="TIGR01784">
    <property type="entry name" value="T_den_put_tspse"/>
    <property type="match status" value="1"/>
</dbReference>
<protein>
    <recommendedName>
        <fullName evidence="3">Transposase</fullName>
    </recommendedName>
</protein>
<dbReference type="Pfam" id="PF12784">
    <property type="entry name" value="PDDEXK_2"/>
    <property type="match status" value="1"/>
</dbReference>
<name>A0A1L4D170_9BACT</name>
<dbReference type="InterPro" id="IPR010106">
    <property type="entry name" value="RpnA"/>
</dbReference>
<dbReference type="KEGG" id="saqi:AXG55_08440"/>
<evidence type="ECO:0000313" key="2">
    <source>
        <dbReference type="Proteomes" id="UP000184731"/>
    </source>
</evidence>
<accession>A0A1L4D170</accession>
<dbReference type="STRING" id="1915309.AXG55_08440"/>
<dbReference type="AlphaFoldDB" id="A0A1L4D170"/>
<proteinExistence type="predicted"/>
<gene>
    <name evidence="1" type="ORF">AXG55_08440</name>
</gene>